<evidence type="ECO:0000313" key="2">
    <source>
        <dbReference type="EMBL" id="MBW74165.1"/>
    </source>
</evidence>
<keyword evidence="1" id="KW-0732">Signal</keyword>
<name>A0A2M4D9D1_ANODA</name>
<protein>
    <recommendedName>
        <fullName evidence="3">Secreted protein</fullName>
    </recommendedName>
</protein>
<sequence>MLLLLLLLLIVATGTAGGTGFLQFGITSTVSTRPHNAARNRRRRTRGVTSGGCCAFLTLRLSAIRAGRGRK</sequence>
<proteinExistence type="predicted"/>
<accession>A0A2M4D9D1</accession>
<feature type="signal peptide" evidence="1">
    <location>
        <begin position="1"/>
        <end position="17"/>
    </location>
</feature>
<organism evidence="2">
    <name type="scientific">Anopheles darlingi</name>
    <name type="common">Mosquito</name>
    <dbReference type="NCBI Taxonomy" id="43151"/>
    <lineage>
        <taxon>Eukaryota</taxon>
        <taxon>Metazoa</taxon>
        <taxon>Ecdysozoa</taxon>
        <taxon>Arthropoda</taxon>
        <taxon>Hexapoda</taxon>
        <taxon>Insecta</taxon>
        <taxon>Pterygota</taxon>
        <taxon>Neoptera</taxon>
        <taxon>Endopterygota</taxon>
        <taxon>Diptera</taxon>
        <taxon>Nematocera</taxon>
        <taxon>Culicoidea</taxon>
        <taxon>Culicidae</taxon>
        <taxon>Anophelinae</taxon>
        <taxon>Anopheles</taxon>
    </lineage>
</organism>
<feature type="chain" id="PRO_5014798679" description="Secreted protein" evidence="1">
    <location>
        <begin position="18"/>
        <end position="71"/>
    </location>
</feature>
<evidence type="ECO:0008006" key="3">
    <source>
        <dbReference type="Google" id="ProtNLM"/>
    </source>
</evidence>
<evidence type="ECO:0000256" key="1">
    <source>
        <dbReference type="SAM" id="SignalP"/>
    </source>
</evidence>
<reference evidence="2" key="1">
    <citation type="submission" date="2018-01" db="EMBL/GenBank/DDBJ databases">
        <title>An insight into the sialome of Amazonian anophelines.</title>
        <authorList>
            <person name="Ribeiro J.M."/>
            <person name="Scarpassa V."/>
            <person name="Calvo E."/>
        </authorList>
    </citation>
    <scope>NUCLEOTIDE SEQUENCE</scope>
</reference>
<dbReference type="EMBL" id="GGFL01009987">
    <property type="protein sequence ID" value="MBW74165.1"/>
    <property type="molecule type" value="Transcribed_RNA"/>
</dbReference>
<dbReference type="AlphaFoldDB" id="A0A2M4D9D1"/>